<dbReference type="OrthoDB" id="7067274at2"/>
<dbReference type="InterPro" id="IPR038484">
    <property type="entry name" value="MucB/RseB_C_sf"/>
</dbReference>
<dbReference type="InterPro" id="IPR005588">
    <property type="entry name" value="MucB_RseB"/>
</dbReference>
<proteinExistence type="inferred from homology"/>
<dbReference type="Proteomes" id="UP000199459">
    <property type="component" value="Unassembled WGS sequence"/>
</dbReference>
<feature type="signal peptide" evidence="5">
    <location>
        <begin position="1"/>
        <end position="20"/>
    </location>
</feature>
<dbReference type="EMBL" id="FOCP01000007">
    <property type="protein sequence ID" value="SEN08168.1"/>
    <property type="molecule type" value="Genomic_DNA"/>
</dbReference>
<evidence type="ECO:0000256" key="2">
    <source>
        <dbReference type="ARBA" id="ARBA00008150"/>
    </source>
</evidence>
<dbReference type="GO" id="GO:0045152">
    <property type="term" value="F:antisigma factor binding"/>
    <property type="evidence" value="ECO:0007669"/>
    <property type="project" value="TreeGrafter"/>
</dbReference>
<dbReference type="Gene3D" id="3.30.200.100">
    <property type="entry name" value="MucB/RseB, C-terminal domain"/>
    <property type="match status" value="1"/>
</dbReference>
<dbReference type="Pfam" id="PF17188">
    <property type="entry name" value="MucB_RseB_C"/>
    <property type="match status" value="1"/>
</dbReference>
<feature type="domain" description="MucB/RseB N-terminal" evidence="6">
    <location>
        <begin position="31"/>
        <end position="202"/>
    </location>
</feature>
<dbReference type="Pfam" id="PF03888">
    <property type="entry name" value="MucB_RseB"/>
    <property type="match status" value="1"/>
</dbReference>
<gene>
    <name evidence="8" type="ORF">SAMN05216325_10782</name>
</gene>
<dbReference type="PANTHER" id="PTHR38782:SF1">
    <property type="entry name" value="SIGMA-E FACTOR REGULATORY PROTEIN RSEB"/>
    <property type="match status" value="1"/>
</dbReference>
<evidence type="ECO:0000313" key="8">
    <source>
        <dbReference type="EMBL" id="SEN08168.1"/>
    </source>
</evidence>
<sequence>MKNPALPVFLLLVLTFQAVGAEPQSQSYARAYDWLQRIAEAPRQQNYHGTFVYYADGHIETSQITHRVDHDDEYDKIEILDGMARIVYRYNDEMKCYMPGSKKVYTETRWFRKFFPDLLPHPTVRIRDNYKMEVDGQERIAGHDAQMIKLIPKDNLRYGHKFWIDIDSGLLLKAAVTDKEDIVEQYAFAQLKIGKDIDEELLSTESISTQNWKQVDLTTEHLDKGELKWQLEELPAGFEKLAEMRRKLAGKSAMIDHIVLSDDIATVSIFIEPVKTDDTPPVPGFYSSRGAINIYVRELENNKITTVGEVPLNTIKLIGDAVFARK</sequence>
<evidence type="ECO:0000256" key="5">
    <source>
        <dbReference type="SAM" id="SignalP"/>
    </source>
</evidence>
<dbReference type="Gene3D" id="2.50.20.10">
    <property type="entry name" value="Lipoprotein localisation LolA/LolB/LppX"/>
    <property type="match status" value="1"/>
</dbReference>
<dbReference type="PANTHER" id="PTHR38782">
    <property type="match status" value="1"/>
</dbReference>
<evidence type="ECO:0000256" key="3">
    <source>
        <dbReference type="ARBA" id="ARBA00022729"/>
    </source>
</evidence>
<dbReference type="InterPro" id="IPR033436">
    <property type="entry name" value="MucB/RseB_C"/>
</dbReference>
<evidence type="ECO:0000256" key="1">
    <source>
        <dbReference type="ARBA" id="ARBA00004418"/>
    </source>
</evidence>
<dbReference type="CDD" id="cd16327">
    <property type="entry name" value="RseB"/>
    <property type="match status" value="1"/>
</dbReference>
<feature type="domain" description="MucB/RseB C-terminal" evidence="7">
    <location>
        <begin position="225"/>
        <end position="322"/>
    </location>
</feature>
<evidence type="ECO:0000259" key="6">
    <source>
        <dbReference type="Pfam" id="PF03888"/>
    </source>
</evidence>
<name>A0A1H8DNN0_9PROT</name>
<keyword evidence="4" id="KW-0574">Periplasm</keyword>
<dbReference type="GO" id="GO:0032885">
    <property type="term" value="P:regulation of polysaccharide biosynthetic process"/>
    <property type="evidence" value="ECO:0007669"/>
    <property type="project" value="TreeGrafter"/>
</dbReference>
<organism evidence="8 9">
    <name type="scientific">Nitrosomonas marina</name>
    <dbReference type="NCBI Taxonomy" id="917"/>
    <lineage>
        <taxon>Bacteria</taxon>
        <taxon>Pseudomonadati</taxon>
        <taxon>Pseudomonadota</taxon>
        <taxon>Betaproteobacteria</taxon>
        <taxon>Nitrosomonadales</taxon>
        <taxon>Nitrosomonadaceae</taxon>
        <taxon>Nitrosomonas</taxon>
    </lineage>
</organism>
<dbReference type="PIRSF" id="PIRSF005427">
    <property type="entry name" value="RseB"/>
    <property type="match status" value="1"/>
</dbReference>
<comment type="subcellular location">
    <subcellularLocation>
        <location evidence="1">Periplasm</location>
    </subcellularLocation>
</comment>
<dbReference type="STRING" id="917.SAMN05216326_10538"/>
<keyword evidence="3 5" id="KW-0732">Signal</keyword>
<feature type="chain" id="PRO_5011514153" evidence="5">
    <location>
        <begin position="21"/>
        <end position="326"/>
    </location>
</feature>
<dbReference type="RefSeq" id="WP_090630075.1">
    <property type="nucleotide sequence ID" value="NZ_FOCP01000007.1"/>
</dbReference>
<comment type="similarity">
    <text evidence="2">Belongs to the RseB family.</text>
</comment>
<accession>A0A1H8DNN0</accession>
<evidence type="ECO:0000256" key="4">
    <source>
        <dbReference type="ARBA" id="ARBA00022764"/>
    </source>
</evidence>
<dbReference type="GO" id="GO:0030288">
    <property type="term" value="C:outer membrane-bounded periplasmic space"/>
    <property type="evidence" value="ECO:0007669"/>
    <property type="project" value="TreeGrafter"/>
</dbReference>
<evidence type="ECO:0000313" key="9">
    <source>
        <dbReference type="Proteomes" id="UP000199459"/>
    </source>
</evidence>
<evidence type="ECO:0000259" key="7">
    <source>
        <dbReference type="Pfam" id="PF17188"/>
    </source>
</evidence>
<dbReference type="InterPro" id="IPR033434">
    <property type="entry name" value="MucB/RseB_N"/>
</dbReference>
<protein>
    <submittedName>
        <fullName evidence="8">Sigma E regulatory protein, MucB/RseB</fullName>
    </submittedName>
</protein>
<dbReference type="AlphaFoldDB" id="A0A1H8DNN0"/>
<reference evidence="8 9" key="1">
    <citation type="submission" date="2016-10" db="EMBL/GenBank/DDBJ databases">
        <authorList>
            <person name="de Groot N.N."/>
        </authorList>
    </citation>
    <scope>NUCLEOTIDE SEQUENCE [LARGE SCALE GENOMIC DNA]</scope>
    <source>
        <strain evidence="8 9">Nm22</strain>
    </source>
</reference>